<dbReference type="EMBL" id="JAENGY010001283">
    <property type="protein sequence ID" value="KAG6950621.1"/>
    <property type="molecule type" value="Genomic_DNA"/>
</dbReference>
<proteinExistence type="predicted"/>
<accession>A0A8J5IGF9</accession>
<organism evidence="1 2">
    <name type="scientific">Phytophthora aleatoria</name>
    <dbReference type="NCBI Taxonomy" id="2496075"/>
    <lineage>
        <taxon>Eukaryota</taxon>
        <taxon>Sar</taxon>
        <taxon>Stramenopiles</taxon>
        <taxon>Oomycota</taxon>
        <taxon>Peronosporomycetes</taxon>
        <taxon>Peronosporales</taxon>
        <taxon>Peronosporaceae</taxon>
        <taxon>Phytophthora</taxon>
    </lineage>
</organism>
<dbReference type="AlphaFoldDB" id="A0A8J5IGF9"/>
<sequence>MPFMRHFDTFLTALKPQKNQDMRTNFVLLVLGATLLSITIAASETIETNINRSLRSQTRSDLRGDHDAIDELRVWGFKNPFGVSKFEDMLVTNPGLLDKYSTNKIASKLKKTKYRADLLNYLNQRSARAT</sequence>
<dbReference type="Proteomes" id="UP000709295">
    <property type="component" value="Unassembled WGS sequence"/>
</dbReference>
<evidence type="ECO:0008006" key="3">
    <source>
        <dbReference type="Google" id="ProtNLM"/>
    </source>
</evidence>
<comment type="caution">
    <text evidence="1">The sequence shown here is derived from an EMBL/GenBank/DDBJ whole genome shotgun (WGS) entry which is preliminary data.</text>
</comment>
<keyword evidence="2" id="KW-1185">Reference proteome</keyword>
<gene>
    <name evidence="1" type="ORF">JG688_00014082</name>
</gene>
<evidence type="ECO:0000313" key="1">
    <source>
        <dbReference type="EMBL" id="KAG6950621.1"/>
    </source>
</evidence>
<name>A0A8J5IGF9_9STRA</name>
<reference evidence="1" key="1">
    <citation type="submission" date="2021-01" db="EMBL/GenBank/DDBJ databases">
        <title>Phytophthora aleatoria, a newly-described species from Pinus radiata is distinct from Phytophthora cactorum isolates based on comparative genomics.</title>
        <authorList>
            <person name="Mcdougal R."/>
            <person name="Panda P."/>
            <person name="Williams N."/>
            <person name="Studholme D.J."/>
        </authorList>
    </citation>
    <scope>NUCLEOTIDE SEQUENCE</scope>
    <source>
        <strain evidence="1">NZFS 4037</strain>
    </source>
</reference>
<evidence type="ECO:0000313" key="2">
    <source>
        <dbReference type="Proteomes" id="UP000709295"/>
    </source>
</evidence>
<protein>
    <recommendedName>
        <fullName evidence="3">RxLR effector protein</fullName>
    </recommendedName>
</protein>